<dbReference type="InterPro" id="IPR011877">
    <property type="entry name" value="Ribokinase"/>
</dbReference>
<keyword evidence="6 13" id="KW-0479">Metal-binding</keyword>
<evidence type="ECO:0000256" key="6">
    <source>
        <dbReference type="ARBA" id="ARBA00022723"/>
    </source>
</evidence>
<dbReference type="InterPro" id="IPR029056">
    <property type="entry name" value="Ribokinase-like"/>
</dbReference>
<feature type="binding site" evidence="13">
    <location>
        <position position="254"/>
    </location>
    <ligand>
        <name>substrate</name>
    </ligand>
</feature>
<evidence type="ECO:0000256" key="11">
    <source>
        <dbReference type="ARBA" id="ARBA00022958"/>
    </source>
</evidence>
<comment type="catalytic activity">
    <reaction evidence="13">
        <text>D-ribose + ATP = D-ribose 5-phosphate + ADP + H(+)</text>
        <dbReference type="Rhea" id="RHEA:13697"/>
        <dbReference type="ChEBI" id="CHEBI:15378"/>
        <dbReference type="ChEBI" id="CHEBI:30616"/>
        <dbReference type="ChEBI" id="CHEBI:47013"/>
        <dbReference type="ChEBI" id="CHEBI:78346"/>
        <dbReference type="ChEBI" id="CHEBI:456216"/>
        <dbReference type="EC" id="2.7.1.15"/>
    </reaction>
</comment>
<dbReference type="PRINTS" id="PR00990">
    <property type="entry name" value="RIBOKINASE"/>
</dbReference>
<feature type="domain" description="Carbohydrate kinase PfkB" evidence="14">
    <location>
        <begin position="4"/>
        <end position="297"/>
    </location>
</feature>
<feature type="binding site" evidence="13">
    <location>
        <begin position="12"/>
        <end position="14"/>
    </location>
    <ligand>
        <name>substrate</name>
    </ligand>
</feature>
<dbReference type="Gene3D" id="3.40.1190.20">
    <property type="match status" value="1"/>
</dbReference>
<dbReference type="RefSeq" id="WP_014215233.1">
    <property type="nucleotide sequence ID" value="NC_016605.1"/>
</dbReference>
<dbReference type="NCBIfam" id="NF008353">
    <property type="entry name" value="PRK11142.1"/>
    <property type="match status" value="1"/>
</dbReference>
<comment type="similarity">
    <text evidence="13">Belongs to the carbohydrate kinase PfkB family. Ribokinase subfamily.</text>
</comment>
<evidence type="ECO:0000256" key="13">
    <source>
        <dbReference type="HAMAP-Rule" id="MF_01987"/>
    </source>
</evidence>
<feature type="binding site" evidence="13">
    <location>
        <position position="290"/>
    </location>
    <ligand>
        <name>K(+)</name>
        <dbReference type="ChEBI" id="CHEBI:29103"/>
    </ligand>
</feature>
<dbReference type="HOGENOM" id="CLU_027634_2_0_9"/>
<evidence type="ECO:0000313" key="15">
    <source>
        <dbReference type="EMBL" id="AEV95036.1"/>
    </source>
</evidence>
<dbReference type="PANTHER" id="PTHR10584:SF166">
    <property type="entry name" value="RIBOKINASE"/>
    <property type="match status" value="1"/>
</dbReference>
<comment type="subcellular location">
    <subcellularLocation>
        <location evidence="13">Cytoplasm</location>
    </subcellularLocation>
</comment>
<evidence type="ECO:0000256" key="12">
    <source>
        <dbReference type="ARBA" id="ARBA00023277"/>
    </source>
</evidence>
<dbReference type="GO" id="GO:0005829">
    <property type="term" value="C:cytosol"/>
    <property type="evidence" value="ECO:0007669"/>
    <property type="project" value="TreeGrafter"/>
</dbReference>
<dbReference type="FunFam" id="3.40.1190.20:FF:000012">
    <property type="entry name" value="Ribokinase"/>
    <property type="match status" value="1"/>
</dbReference>
<dbReference type="CDD" id="cd01174">
    <property type="entry name" value="ribokinase"/>
    <property type="match status" value="1"/>
</dbReference>
<comment type="similarity">
    <text evidence="1">Belongs to the carbohydrate kinase pfkB family.</text>
</comment>
<evidence type="ECO:0000256" key="1">
    <source>
        <dbReference type="ARBA" id="ARBA00005380"/>
    </source>
</evidence>
<evidence type="ECO:0000256" key="5">
    <source>
        <dbReference type="ARBA" id="ARBA00022679"/>
    </source>
</evidence>
<gene>
    <name evidence="13 15" type="primary">rbsK</name>
    <name evidence="15" type="ordered locus">PECL_745</name>
</gene>
<feature type="binding site" evidence="13">
    <location>
        <position position="186"/>
    </location>
    <ligand>
        <name>ATP</name>
        <dbReference type="ChEBI" id="CHEBI:30616"/>
    </ligand>
</feature>
<feature type="binding site" evidence="13">
    <location>
        <position position="279"/>
    </location>
    <ligand>
        <name>ATP</name>
        <dbReference type="ChEBI" id="CHEBI:30616"/>
    </ligand>
</feature>
<comment type="cofactor">
    <cofactor evidence="13">
        <name>Mg(2+)</name>
        <dbReference type="ChEBI" id="CHEBI:18420"/>
    </cofactor>
    <text evidence="13">Requires a divalent cation, most likely magnesium in vivo, as an electrophilic catalyst to aid phosphoryl group transfer. It is the chelate of the metal and the nucleotide that is the actual substrate.</text>
</comment>
<dbReference type="SUPFAM" id="SSF53613">
    <property type="entry name" value="Ribokinase-like"/>
    <property type="match status" value="1"/>
</dbReference>
<dbReference type="PROSITE" id="PS00584">
    <property type="entry name" value="PFKB_KINASES_2"/>
    <property type="match status" value="1"/>
</dbReference>
<comment type="pathway">
    <text evidence="13">Carbohydrate metabolism; D-ribose degradation; D-ribose 5-phosphate from beta-D-ribopyranose: step 2/2.</text>
</comment>
<evidence type="ECO:0000259" key="14">
    <source>
        <dbReference type="Pfam" id="PF00294"/>
    </source>
</evidence>
<accession>G8PCQ1</accession>
<comment type="caution">
    <text evidence="13">Lacks conserved residue(s) required for the propagation of feature annotation.</text>
</comment>
<sequence length="303" mass="32095">MTNRIVVIGSLNVDTILQASHFPSAGETLALHDEKIAGGGKGANQAISASRSGAKTSFIGKVGDDSNGKYMLEQLSRSGIDLSYISISKDTKTGQAFVILEDSGENRILIYAGANGTLNESDAKMARDKIREADFVIAQLETPIAATIEAFKIARDFGVKTILNPAPAIKELPNELLELTDIITPNETEAEILTGIKIIDKRSEELASAILHNIGIETVLITLGSEGVYYSSKKGSGNVAAIKVNAVDTTAAGDTFLGALAAELKPNLKNLEEAIKYGNKASSIAVQKIGAQPSIPSRKEIRK</sequence>
<dbReference type="EMBL" id="CP003137">
    <property type="protein sequence ID" value="AEV95036.1"/>
    <property type="molecule type" value="Genomic_DNA"/>
</dbReference>
<keyword evidence="4 13" id="KW-0963">Cytoplasm</keyword>
<evidence type="ECO:0000256" key="4">
    <source>
        <dbReference type="ARBA" id="ARBA00022490"/>
    </source>
</evidence>
<dbReference type="PATRIC" id="fig|701521.8.peg.714"/>
<comment type="activity regulation">
    <text evidence="13">Activated by a monovalent cation that binds near, but not in, the active site. The most likely occupant of the site in vivo is potassium. Ion binding induces a conformational change that may alter substrate affinity.</text>
</comment>
<feature type="binding site" evidence="13">
    <location>
        <position position="285"/>
    </location>
    <ligand>
        <name>K(+)</name>
        <dbReference type="ChEBI" id="CHEBI:29103"/>
    </ligand>
</feature>
<feature type="binding site" evidence="13">
    <location>
        <position position="141"/>
    </location>
    <ligand>
        <name>substrate</name>
    </ligand>
</feature>
<dbReference type="InterPro" id="IPR002139">
    <property type="entry name" value="Ribo/fructo_kinase"/>
</dbReference>
<organism evidence="15 16">
    <name type="scientific">Pediococcus claussenii (strain ATCC BAA-344 / DSM 14800 / JCM 18046 / KCTC 3811 / LMG 21948 / P06)</name>
    <dbReference type="NCBI Taxonomy" id="701521"/>
    <lineage>
        <taxon>Bacteria</taxon>
        <taxon>Bacillati</taxon>
        <taxon>Bacillota</taxon>
        <taxon>Bacilli</taxon>
        <taxon>Lactobacillales</taxon>
        <taxon>Lactobacillaceae</taxon>
        <taxon>Pediococcus</taxon>
    </lineage>
</organism>
<feature type="binding site" evidence="13">
    <location>
        <begin position="40"/>
        <end position="44"/>
    </location>
    <ligand>
        <name>substrate</name>
    </ligand>
</feature>
<comment type="function">
    <text evidence="13">Catalyzes the phosphorylation of ribose at O-5 in a reaction requiring ATP and magnesium. The resulting D-ribose-5-phosphate can then be used either for sythesis of nucleotides, histidine, and tryptophan, or as a component of the pentose phosphate pathway.</text>
</comment>
<protein>
    <recommendedName>
        <fullName evidence="3 13">Ribokinase</fullName>
        <shortName evidence="13">RK</shortName>
        <ecNumber evidence="2 13">2.7.1.15</ecNumber>
    </recommendedName>
</protein>
<dbReference type="NCBIfam" id="TIGR02152">
    <property type="entry name" value="D_ribokin_bact"/>
    <property type="match status" value="1"/>
</dbReference>
<evidence type="ECO:0000256" key="3">
    <source>
        <dbReference type="ARBA" id="ARBA00016943"/>
    </source>
</evidence>
<dbReference type="Pfam" id="PF00294">
    <property type="entry name" value="PfkB"/>
    <property type="match status" value="1"/>
</dbReference>
<feature type="binding site" evidence="13">
    <location>
        <position position="248"/>
    </location>
    <ligand>
        <name>K(+)</name>
        <dbReference type="ChEBI" id="CHEBI:29103"/>
    </ligand>
</feature>
<dbReference type="GO" id="GO:0046872">
    <property type="term" value="F:metal ion binding"/>
    <property type="evidence" value="ECO:0007669"/>
    <property type="project" value="UniProtKB-KW"/>
</dbReference>
<dbReference type="AlphaFoldDB" id="G8PCQ1"/>
<proteinExistence type="inferred from homology"/>
<feature type="binding site" evidence="13">
    <location>
        <position position="288"/>
    </location>
    <ligand>
        <name>K(+)</name>
        <dbReference type="ChEBI" id="CHEBI:29103"/>
    </ligand>
</feature>
<keyword evidence="10 13" id="KW-0460">Magnesium</keyword>
<dbReference type="UniPathway" id="UPA00916">
    <property type="reaction ID" value="UER00889"/>
</dbReference>
<dbReference type="eggNOG" id="COG0524">
    <property type="taxonomic scope" value="Bacteria"/>
</dbReference>
<dbReference type="GO" id="GO:0004747">
    <property type="term" value="F:ribokinase activity"/>
    <property type="evidence" value="ECO:0007669"/>
    <property type="project" value="UniProtKB-UniRule"/>
</dbReference>
<evidence type="ECO:0000256" key="2">
    <source>
        <dbReference type="ARBA" id="ARBA00012035"/>
    </source>
</evidence>
<keyword evidence="16" id="KW-1185">Reference proteome</keyword>
<keyword evidence="5 13" id="KW-0808">Transferase</keyword>
<keyword evidence="8 13" id="KW-0418">Kinase</keyword>
<dbReference type="GO" id="GO:0019303">
    <property type="term" value="P:D-ribose catabolic process"/>
    <property type="evidence" value="ECO:0007669"/>
    <property type="project" value="UniProtKB-UniRule"/>
</dbReference>
<feature type="binding site" evidence="13">
    <location>
        <position position="294"/>
    </location>
    <ligand>
        <name>K(+)</name>
        <dbReference type="ChEBI" id="CHEBI:29103"/>
    </ligand>
</feature>
<feature type="active site" description="Proton acceptor" evidence="13">
    <location>
        <position position="254"/>
    </location>
</feature>
<dbReference type="InterPro" id="IPR011611">
    <property type="entry name" value="PfkB_dom"/>
</dbReference>
<dbReference type="InterPro" id="IPR002173">
    <property type="entry name" value="Carboh/pur_kinase_PfkB_CS"/>
</dbReference>
<dbReference type="HAMAP" id="MF_01987">
    <property type="entry name" value="Ribokinase"/>
    <property type="match status" value="1"/>
</dbReference>
<evidence type="ECO:0000256" key="7">
    <source>
        <dbReference type="ARBA" id="ARBA00022741"/>
    </source>
</evidence>
<keyword evidence="7 13" id="KW-0547">Nucleotide-binding</keyword>
<dbReference type="PANTHER" id="PTHR10584">
    <property type="entry name" value="SUGAR KINASE"/>
    <property type="match status" value="1"/>
</dbReference>
<keyword evidence="9 13" id="KW-0067">ATP-binding</keyword>
<comment type="subunit">
    <text evidence="13">Homodimer.</text>
</comment>
<feature type="binding site" evidence="13">
    <location>
        <begin position="222"/>
        <end position="227"/>
    </location>
    <ligand>
        <name>ATP</name>
        <dbReference type="ChEBI" id="CHEBI:30616"/>
    </ligand>
</feature>
<reference evidence="15 16" key="1">
    <citation type="journal article" date="2012" name="J. Bacteriol.">
        <title>Complete Genome Sequence of the Beer Spoilage Organism Pediococcus claussenii ATCC BAA-344T.</title>
        <authorList>
            <person name="Pittet V."/>
            <person name="Abegunde T."/>
            <person name="Marfleet T."/>
            <person name="Haakensen M."/>
            <person name="Morrow K."/>
            <person name="Jayaprakash T."/>
            <person name="Schroeder K."/>
            <person name="Trost B."/>
            <person name="Byrns S."/>
            <person name="Bergsveinson J."/>
            <person name="Kusalik A."/>
            <person name="Ziola B."/>
        </authorList>
    </citation>
    <scope>NUCLEOTIDE SEQUENCE [LARGE SCALE GENOMIC DNA]</scope>
    <source>
        <strain evidence="15 16">ATCC BAA-344</strain>
    </source>
</reference>
<dbReference type="EC" id="2.7.1.15" evidence="2 13"/>
<dbReference type="GO" id="GO:0005524">
    <property type="term" value="F:ATP binding"/>
    <property type="evidence" value="ECO:0007669"/>
    <property type="project" value="UniProtKB-UniRule"/>
</dbReference>
<dbReference type="Proteomes" id="UP000005444">
    <property type="component" value="Chromosome"/>
</dbReference>
<keyword evidence="11 13" id="KW-0630">Potassium</keyword>
<name>G8PCQ1_PEDCP</name>
<feature type="binding site" evidence="13">
    <location>
        <begin position="253"/>
        <end position="254"/>
    </location>
    <ligand>
        <name>ATP</name>
        <dbReference type="ChEBI" id="CHEBI:30616"/>
    </ligand>
</feature>
<feature type="binding site" evidence="13">
    <location>
        <position position="250"/>
    </location>
    <ligand>
        <name>K(+)</name>
        <dbReference type="ChEBI" id="CHEBI:29103"/>
    </ligand>
</feature>
<evidence type="ECO:0000256" key="8">
    <source>
        <dbReference type="ARBA" id="ARBA00022777"/>
    </source>
</evidence>
<dbReference type="KEGG" id="pce:PECL_745"/>
<dbReference type="STRING" id="701521.PECL_745"/>
<evidence type="ECO:0000256" key="10">
    <source>
        <dbReference type="ARBA" id="ARBA00022842"/>
    </source>
</evidence>
<evidence type="ECO:0000313" key="16">
    <source>
        <dbReference type="Proteomes" id="UP000005444"/>
    </source>
</evidence>
<keyword evidence="12 13" id="KW-0119">Carbohydrate metabolism</keyword>
<evidence type="ECO:0000256" key="9">
    <source>
        <dbReference type="ARBA" id="ARBA00022840"/>
    </source>
</evidence>